<keyword evidence="3" id="KW-1185">Reference proteome</keyword>
<comment type="caution">
    <text evidence="2">The sequence shown here is derived from an EMBL/GenBank/DDBJ whole genome shotgun (WGS) entry which is preliminary data.</text>
</comment>
<keyword evidence="1" id="KW-1133">Transmembrane helix</keyword>
<dbReference type="Proteomes" id="UP001642540">
    <property type="component" value="Unassembled WGS sequence"/>
</dbReference>
<accession>A0ABP1PZJ0</accession>
<keyword evidence="1" id="KW-0472">Membrane</keyword>
<evidence type="ECO:0000256" key="1">
    <source>
        <dbReference type="SAM" id="Phobius"/>
    </source>
</evidence>
<evidence type="ECO:0000313" key="2">
    <source>
        <dbReference type="EMBL" id="CAL8083427.1"/>
    </source>
</evidence>
<evidence type="ECO:0000313" key="3">
    <source>
        <dbReference type="Proteomes" id="UP001642540"/>
    </source>
</evidence>
<feature type="transmembrane region" description="Helical" evidence="1">
    <location>
        <begin position="655"/>
        <end position="678"/>
    </location>
</feature>
<feature type="transmembrane region" description="Helical" evidence="1">
    <location>
        <begin position="386"/>
        <end position="409"/>
    </location>
</feature>
<reference evidence="2 3" key="1">
    <citation type="submission" date="2024-08" db="EMBL/GenBank/DDBJ databases">
        <authorList>
            <person name="Cucini C."/>
            <person name="Frati F."/>
        </authorList>
    </citation>
    <scope>NUCLEOTIDE SEQUENCE [LARGE SCALE GENOMIC DNA]</scope>
</reference>
<sequence>MKIQDHSIFSSKKASNCLDTCLNTPENMAFFTILIWTTYSVFNDIVISESTLNFPVKLDPSCFINIVTENSNNFTISAETFWDPETLINNHQTLEKLLSWTINDVNFLQFGFEKEELEDDGQQITINDRYFKLVSKHRTECTVFILFPQSFNGTLHAIHRSGYGTSNRVTYLIAVSTFHSDEDEILTEFSQDLFQENVEPDLYAFHAPIAFFEKINQDVIQTYLNVYCYLCPENLGKFHPLLKLETISKVKSHSISLNNQGYGSEVVLHAPGNWESKDMKRKECRWRDRKLFDRINRCHYAEMVVYNRLEDVFNVTYKHFRPLTVWDDSSARWYLNIYSDEWSTGNAVMENVYAMSRGSYQLFQQVGYKFIYCNDRAHVSSLAWDVFIHVFNLSTWLCLICTIVLYIVLTRRIFRSLDLLWLFLGMPTWYEHPKILISLYLIPIMFLQSNYNSATSTDFIQLMSPLTPPVLFAKGYKVWVPGMEDSSAYMRLIYNRAPEFMRKRVEELIGGLEFEQILYKLKDKNDSLPSNSKTVKMVKAMASRKLLLTVAGLPRYHTLMQIFGAVDWALIEDKYLCGAVDLPDHINIPKRRHAYRTLGYLSESAAAIIGRWYEMGFIQGVQNMLNYKLSIVNTIRWIEVAKVSEQLAIGYNSPLGIACMGLVIVHLTLLGVLIFQIISLHLKWKHIQTFIKRLKGNRVESIHHTSWIE</sequence>
<dbReference type="EMBL" id="CAXLJM020000016">
    <property type="protein sequence ID" value="CAL8083427.1"/>
    <property type="molecule type" value="Genomic_DNA"/>
</dbReference>
<keyword evidence="1" id="KW-0812">Transmembrane</keyword>
<gene>
    <name evidence="2" type="ORF">ODALV1_LOCUS5481</name>
</gene>
<organism evidence="2 3">
    <name type="scientific">Orchesella dallaii</name>
    <dbReference type="NCBI Taxonomy" id="48710"/>
    <lineage>
        <taxon>Eukaryota</taxon>
        <taxon>Metazoa</taxon>
        <taxon>Ecdysozoa</taxon>
        <taxon>Arthropoda</taxon>
        <taxon>Hexapoda</taxon>
        <taxon>Collembola</taxon>
        <taxon>Entomobryomorpha</taxon>
        <taxon>Entomobryoidea</taxon>
        <taxon>Orchesellidae</taxon>
        <taxon>Orchesellinae</taxon>
        <taxon>Orchesella</taxon>
    </lineage>
</organism>
<proteinExistence type="predicted"/>
<protein>
    <submittedName>
        <fullName evidence="2">Uncharacterized protein</fullName>
    </submittedName>
</protein>
<feature type="transmembrane region" description="Helical" evidence="1">
    <location>
        <begin position="421"/>
        <end position="446"/>
    </location>
</feature>
<name>A0ABP1PZJ0_9HEXA</name>